<gene>
    <name evidence="1" type="primary">115</name>
    <name evidence="1" type="ORF">SEA_MINDY_115</name>
</gene>
<sequence>MTPEEARLHVEIAVLKAELETERRHADKWQRLAGRYDDIRYALRNAPDTPKGHAEFYNECAELIFGETS</sequence>
<proteinExistence type="predicted"/>
<dbReference type="RefSeq" id="YP_009225400.1">
    <property type="nucleotide sequence ID" value="NC_029093.1"/>
</dbReference>
<dbReference type="EMBL" id="KR080204">
    <property type="protein sequence ID" value="AKF15143.1"/>
    <property type="molecule type" value="Genomic_DNA"/>
</dbReference>
<reference evidence="1 2" key="1">
    <citation type="journal article" date="2015" name="Genome Announc.">
        <title>Genome Sequence of Mycobacteriophage Mindy.</title>
        <authorList>
            <person name="Pope W.H."/>
            <person name="Bernstein N.I."/>
            <person name="Fasolas C.S."/>
            <person name="Mezghani N."/>
            <person name="Pressimone C.A."/>
            <person name="Selvakumar P."/>
            <person name="Stanton A.C."/>
            <person name="Lapin J.S."/>
            <person name="Prout A.K."/>
            <person name="Grubb S.R."/>
            <person name="Warner M.H."/>
            <person name="Bowman C.A."/>
            <person name="Russell D.A."/>
            <person name="Hatfull G.F."/>
        </authorList>
    </citation>
    <scope>NUCLEOTIDE SEQUENCE [LARGE SCALE GENOMIC DNA]</scope>
</reference>
<accession>A0A0F6YRK5</accession>
<evidence type="ECO:0000313" key="2">
    <source>
        <dbReference type="Proteomes" id="UP000201946"/>
    </source>
</evidence>
<dbReference type="GeneID" id="26796398"/>
<dbReference type="KEGG" id="vg:26796398"/>
<protein>
    <submittedName>
        <fullName evidence="1">Uncharacterized protein</fullName>
    </submittedName>
</protein>
<evidence type="ECO:0000313" key="1">
    <source>
        <dbReference type="EMBL" id="AKF15143.1"/>
    </source>
</evidence>
<dbReference type="Proteomes" id="UP000201946">
    <property type="component" value="Segment"/>
</dbReference>
<name>A0A0F6YRK5_9CAUD</name>
<organism evidence="1 2">
    <name type="scientific">Mycobacterium phage Mindy</name>
    <dbReference type="NCBI Taxonomy" id="1647311"/>
    <lineage>
        <taxon>Viruses</taxon>
        <taxon>Duplodnaviria</taxon>
        <taxon>Heunggongvirae</taxon>
        <taxon>Uroviricota</taxon>
        <taxon>Caudoviricetes</taxon>
        <taxon>Kostyavirus</taxon>
        <taxon>Kostyavirus toto</taxon>
    </lineage>
</organism>